<accession>A0ABN2U1Z7</accession>
<reference evidence="2 3" key="1">
    <citation type="journal article" date="2019" name="Int. J. Syst. Evol. Microbiol.">
        <title>The Global Catalogue of Microorganisms (GCM) 10K type strain sequencing project: providing services to taxonomists for standard genome sequencing and annotation.</title>
        <authorList>
            <consortium name="The Broad Institute Genomics Platform"/>
            <consortium name="The Broad Institute Genome Sequencing Center for Infectious Disease"/>
            <person name="Wu L."/>
            <person name="Ma J."/>
        </authorList>
    </citation>
    <scope>NUCLEOTIDE SEQUENCE [LARGE SCALE GENOMIC DNA]</scope>
    <source>
        <strain evidence="2 3">JCM 15672</strain>
    </source>
</reference>
<feature type="chain" id="PRO_5047317102" description="Extracellular solute-binding protein" evidence="1">
    <location>
        <begin position="27"/>
        <end position="439"/>
    </location>
</feature>
<dbReference type="Pfam" id="PF01547">
    <property type="entry name" value="SBP_bac_1"/>
    <property type="match status" value="1"/>
</dbReference>
<dbReference type="Proteomes" id="UP001501196">
    <property type="component" value="Unassembled WGS sequence"/>
</dbReference>
<dbReference type="PANTHER" id="PTHR43649:SF12">
    <property type="entry name" value="DIACETYLCHITOBIOSE BINDING PROTEIN DASA"/>
    <property type="match status" value="1"/>
</dbReference>
<gene>
    <name evidence="2" type="ORF">GCM10009819_06560</name>
</gene>
<comment type="caution">
    <text evidence="2">The sequence shown here is derived from an EMBL/GenBank/DDBJ whole genome shotgun (WGS) entry which is preliminary data.</text>
</comment>
<evidence type="ECO:0000313" key="3">
    <source>
        <dbReference type="Proteomes" id="UP001501196"/>
    </source>
</evidence>
<dbReference type="PANTHER" id="PTHR43649">
    <property type="entry name" value="ARABINOSE-BINDING PROTEIN-RELATED"/>
    <property type="match status" value="1"/>
</dbReference>
<name>A0ABN2U1Z7_9MICO</name>
<feature type="signal peptide" evidence="1">
    <location>
        <begin position="1"/>
        <end position="26"/>
    </location>
</feature>
<dbReference type="RefSeq" id="WP_344369422.1">
    <property type="nucleotide sequence ID" value="NZ_BAAAPW010000001.1"/>
</dbReference>
<evidence type="ECO:0000313" key="2">
    <source>
        <dbReference type="EMBL" id="GAA2026113.1"/>
    </source>
</evidence>
<sequence>MSRHTAPAKRGLVALAALTVPALMLAGCTAAEDGGADGVTTVTVMYQSNEFTPEMIEAFEADNPDITIDFIEFDQTRLNASLTAGDPPDLVRGSPNPNLFAKGLATSLDDYVADSEVISEDDLLPVNDLWRWDGSTSGEGDLYGVIKDWSADTSLWQNTALFESAGVEPLSTTEVSDWDTVLDKAEELKAAGVEYPLGLEWQWGTTTLFTTMIAQQGGEIYNDDLTAVDFDTPEAERAMQWLVDYGTSGVGVTSLNPLPDGQDGPAFQSGRMAMTMTGYWMGGMLVGDDGAAVRDTAQLVPTPTFGERIASVAGGVGGWIPSASDSKDQAWRVLEYFMGGEPAVERSESGWGLPALESLWGNLPSEYPFQVEAAETAKLEADAVTTLPTSPYMDGAVFVSALDRESVAAIKGEKTVKQALADLEAELNDTLAQGKDQLG</sequence>
<proteinExistence type="predicted"/>
<dbReference type="Gene3D" id="3.40.190.10">
    <property type="entry name" value="Periplasmic binding protein-like II"/>
    <property type="match status" value="1"/>
</dbReference>
<protein>
    <recommendedName>
        <fullName evidence="4">Extracellular solute-binding protein</fullName>
    </recommendedName>
</protein>
<organism evidence="2 3">
    <name type="scientific">Agromyces tropicus</name>
    <dbReference type="NCBI Taxonomy" id="555371"/>
    <lineage>
        <taxon>Bacteria</taxon>
        <taxon>Bacillati</taxon>
        <taxon>Actinomycetota</taxon>
        <taxon>Actinomycetes</taxon>
        <taxon>Micrococcales</taxon>
        <taxon>Microbacteriaceae</taxon>
        <taxon>Agromyces</taxon>
    </lineage>
</organism>
<evidence type="ECO:0000256" key="1">
    <source>
        <dbReference type="SAM" id="SignalP"/>
    </source>
</evidence>
<keyword evidence="3" id="KW-1185">Reference proteome</keyword>
<dbReference type="SUPFAM" id="SSF53850">
    <property type="entry name" value="Periplasmic binding protein-like II"/>
    <property type="match status" value="1"/>
</dbReference>
<dbReference type="PROSITE" id="PS51257">
    <property type="entry name" value="PROKAR_LIPOPROTEIN"/>
    <property type="match status" value="1"/>
</dbReference>
<evidence type="ECO:0008006" key="4">
    <source>
        <dbReference type="Google" id="ProtNLM"/>
    </source>
</evidence>
<dbReference type="InterPro" id="IPR050490">
    <property type="entry name" value="Bact_solute-bd_prot1"/>
</dbReference>
<dbReference type="InterPro" id="IPR006059">
    <property type="entry name" value="SBP"/>
</dbReference>
<dbReference type="EMBL" id="BAAAPW010000001">
    <property type="protein sequence ID" value="GAA2026113.1"/>
    <property type="molecule type" value="Genomic_DNA"/>
</dbReference>
<keyword evidence="1" id="KW-0732">Signal</keyword>